<organism evidence="2 3">
    <name type="scientific">Phocaeicola vulgatus</name>
    <name type="common">Bacteroides vulgatus</name>
    <dbReference type="NCBI Taxonomy" id="821"/>
    <lineage>
        <taxon>Bacteria</taxon>
        <taxon>Pseudomonadati</taxon>
        <taxon>Bacteroidota</taxon>
        <taxon>Bacteroidia</taxon>
        <taxon>Bacteroidales</taxon>
        <taxon>Bacteroidaceae</taxon>
        <taxon>Phocaeicola</taxon>
    </lineage>
</organism>
<dbReference type="Proteomes" id="UP000468344">
    <property type="component" value="Unassembled WGS sequence"/>
</dbReference>
<sequence>MRKITLSEYNAIPEDYRVIWTVERWDLPNWTELREKHIGKRTMMVYDKGTCLLVEGMGFEIVDDSSWKKPDEVRQEIGGLYLKFYSRQGHEPHYADCVIRWRDTLETEEARIALAMDSGTEKDDEIFFYCDSLDDLKSLADKGREDFTVAGCLGFGIYEELLQTT</sequence>
<proteinExistence type="predicted"/>
<comment type="caution">
    <text evidence="2">The sequence shown here is derived from an EMBL/GenBank/DDBJ whole genome shotgun (WGS) entry which is preliminary data.</text>
</comment>
<accession>A0A6I0ZGC8</accession>
<dbReference type="AlphaFoldDB" id="A0A6I0ZGC8"/>
<evidence type="ECO:0000313" key="2">
    <source>
        <dbReference type="EMBL" id="KAB6477395.1"/>
    </source>
</evidence>
<evidence type="ECO:0000313" key="4">
    <source>
        <dbReference type="Proteomes" id="UP000483142"/>
    </source>
</evidence>
<evidence type="ECO:0000313" key="1">
    <source>
        <dbReference type="EMBL" id="KAB6452581.1"/>
    </source>
</evidence>
<gene>
    <name evidence="2" type="ORF">GAZ06_11770</name>
    <name evidence="1" type="ORF">GAZ09_11820</name>
</gene>
<dbReference type="Proteomes" id="UP000483142">
    <property type="component" value="Unassembled WGS sequence"/>
</dbReference>
<reference evidence="3 4" key="1">
    <citation type="journal article" date="2019" name="Nat. Med.">
        <title>A library of human gut bacterial isolates paired with longitudinal multiomics data enables mechanistic microbiome research.</title>
        <authorList>
            <person name="Poyet M."/>
            <person name="Groussin M."/>
            <person name="Gibbons S.M."/>
            <person name="Avila-Pacheco J."/>
            <person name="Jiang X."/>
            <person name="Kearney S.M."/>
            <person name="Perrotta A.R."/>
            <person name="Berdy B."/>
            <person name="Zhao S."/>
            <person name="Lieberman T.D."/>
            <person name="Swanson P.K."/>
            <person name="Smith M."/>
            <person name="Roesemann S."/>
            <person name="Alexander J.E."/>
            <person name="Rich S.A."/>
            <person name="Livny J."/>
            <person name="Vlamakis H."/>
            <person name="Clish C."/>
            <person name="Bullock K."/>
            <person name="Deik A."/>
            <person name="Scott J."/>
            <person name="Pierce K.A."/>
            <person name="Xavier R.J."/>
            <person name="Alm E.J."/>
        </authorList>
    </citation>
    <scope>NUCLEOTIDE SEQUENCE [LARGE SCALE GENOMIC DNA]</scope>
    <source>
        <strain evidence="2 3">BIOML-A140</strain>
        <strain evidence="1 4">BIOML-A141</strain>
    </source>
</reference>
<dbReference type="RefSeq" id="WP_196042758.1">
    <property type="nucleotide sequence ID" value="NZ_JAJCMF010000078.1"/>
</dbReference>
<name>A0A6I0ZGC8_PHOVU</name>
<dbReference type="EMBL" id="WDBY01000020">
    <property type="protein sequence ID" value="KAB6477395.1"/>
    <property type="molecule type" value="Genomic_DNA"/>
</dbReference>
<evidence type="ECO:0000313" key="3">
    <source>
        <dbReference type="Proteomes" id="UP000468344"/>
    </source>
</evidence>
<dbReference type="EMBL" id="WDBZ01000021">
    <property type="protein sequence ID" value="KAB6452581.1"/>
    <property type="molecule type" value="Genomic_DNA"/>
</dbReference>
<protein>
    <submittedName>
        <fullName evidence="2">Uncharacterized protein</fullName>
    </submittedName>
</protein>